<proteinExistence type="predicted"/>
<dbReference type="OrthoDB" id="6914691at2759"/>
<evidence type="ECO:0000313" key="2">
    <source>
        <dbReference type="Proteomes" id="UP000499080"/>
    </source>
</evidence>
<accession>A0A4Y2DAA4</accession>
<organism evidence="1 2">
    <name type="scientific">Araneus ventricosus</name>
    <name type="common">Orbweaver spider</name>
    <name type="synonym">Epeira ventricosa</name>
    <dbReference type="NCBI Taxonomy" id="182803"/>
    <lineage>
        <taxon>Eukaryota</taxon>
        <taxon>Metazoa</taxon>
        <taxon>Ecdysozoa</taxon>
        <taxon>Arthropoda</taxon>
        <taxon>Chelicerata</taxon>
        <taxon>Arachnida</taxon>
        <taxon>Araneae</taxon>
        <taxon>Araneomorphae</taxon>
        <taxon>Entelegynae</taxon>
        <taxon>Araneoidea</taxon>
        <taxon>Araneidae</taxon>
        <taxon>Araneus</taxon>
    </lineage>
</organism>
<gene>
    <name evidence="1" type="ORF">AVEN_229603_1</name>
</gene>
<evidence type="ECO:0000313" key="1">
    <source>
        <dbReference type="EMBL" id="GBM13640.1"/>
    </source>
</evidence>
<keyword evidence="2" id="KW-1185">Reference proteome</keyword>
<dbReference type="EMBL" id="BGPR01000331">
    <property type="protein sequence ID" value="GBM13640.1"/>
    <property type="molecule type" value="Genomic_DNA"/>
</dbReference>
<dbReference type="Proteomes" id="UP000499080">
    <property type="component" value="Unassembled WGS sequence"/>
</dbReference>
<comment type="caution">
    <text evidence="1">The sequence shown here is derived from an EMBL/GenBank/DDBJ whole genome shotgun (WGS) entry which is preliminary data.</text>
</comment>
<reference evidence="1 2" key="1">
    <citation type="journal article" date="2019" name="Sci. Rep.">
        <title>Orb-weaving spider Araneus ventricosus genome elucidates the spidroin gene catalogue.</title>
        <authorList>
            <person name="Kono N."/>
            <person name="Nakamura H."/>
            <person name="Ohtoshi R."/>
            <person name="Moran D.A.P."/>
            <person name="Shinohara A."/>
            <person name="Yoshida Y."/>
            <person name="Fujiwara M."/>
            <person name="Mori M."/>
            <person name="Tomita M."/>
            <person name="Arakawa K."/>
        </authorList>
    </citation>
    <scope>NUCLEOTIDE SEQUENCE [LARGE SCALE GENOMIC DNA]</scope>
</reference>
<protein>
    <submittedName>
        <fullName evidence="1">Uncharacterized protein</fullName>
    </submittedName>
</protein>
<sequence length="120" mass="13662">MSTTFPKHARTCKHAGLCRVAKNSFGMNYEVLKFIYQQGIVPFITYGSLAWGRSINKIYQRYLWKIQRRILLSIVKGYTTLSYEAALVLDGVAAIDLEIQRKNEVSLSFGRPSSDLIIGR</sequence>
<dbReference type="AlphaFoldDB" id="A0A4Y2DAA4"/>
<name>A0A4Y2DAA4_ARAVE</name>